<evidence type="ECO:0000256" key="5">
    <source>
        <dbReference type="ARBA" id="ARBA00023242"/>
    </source>
</evidence>
<dbReference type="EMBL" id="JH432204">
    <property type="status" value="NOT_ANNOTATED_CDS"/>
    <property type="molecule type" value="Genomic_DNA"/>
</dbReference>
<evidence type="ECO:0000256" key="6">
    <source>
        <dbReference type="SAM" id="MobiDB-lite"/>
    </source>
</evidence>
<evidence type="ECO:0000313" key="9">
    <source>
        <dbReference type="EnsemblMetazoa" id="SMAR012956-PA"/>
    </source>
</evidence>
<dbReference type="Gene3D" id="4.10.280.10">
    <property type="entry name" value="Helix-loop-helix DNA-binding domain"/>
    <property type="match status" value="1"/>
</dbReference>
<dbReference type="eggNOG" id="KOG4304">
    <property type="taxonomic scope" value="Eukaryota"/>
</dbReference>
<evidence type="ECO:0000259" key="7">
    <source>
        <dbReference type="PROSITE" id="PS50888"/>
    </source>
</evidence>
<dbReference type="PANTHER" id="PTHR10985">
    <property type="entry name" value="BASIC HELIX-LOOP-HELIX TRANSCRIPTION FACTOR, HES-RELATED"/>
    <property type="match status" value="1"/>
</dbReference>
<feature type="domain" description="Orange" evidence="8">
    <location>
        <begin position="90"/>
        <end position="122"/>
    </location>
</feature>
<evidence type="ECO:0000313" key="10">
    <source>
        <dbReference type="Proteomes" id="UP000014500"/>
    </source>
</evidence>
<dbReference type="GO" id="GO:1990837">
    <property type="term" value="F:sequence-specific double-stranded DNA binding"/>
    <property type="evidence" value="ECO:0007669"/>
    <property type="project" value="UniProtKB-ARBA"/>
</dbReference>
<evidence type="ECO:0000256" key="1">
    <source>
        <dbReference type="ARBA" id="ARBA00004123"/>
    </source>
</evidence>
<dbReference type="Pfam" id="PF07527">
    <property type="entry name" value="Hairy_orange"/>
    <property type="match status" value="1"/>
</dbReference>
<dbReference type="PROSITE" id="PS51054">
    <property type="entry name" value="ORANGE"/>
    <property type="match status" value="1"/>
</dbReference>
<feature type="compositionally biased region" description="Polar residues" evidence="6">
    <location>
        <begin position="277"/>
        <end position="290"/>
    </location>
</feature>
<dbReference type="AlphaFoldDB" id="T1JGI3"/>
<sequence>MPAEKPSLPRPSEARRSNKPVMEKRRRARINQCLNELKALILEALRKDPSRHTKLEKADILEMTVKHLQNMQRHQMAVAMASDPTVLNKFRSGFTECASEVSRYVNRIEVDSGVKQRLVAHLANCVSHLTTVGPLAALSDGVMATAALATALNMTVSPFANFNNSNNNNNNNNDNNNNNNLSATRLLNSLSLIPGRLLSGDIALLLSRQSGSLPGGFSQFFANSSASATTPSATITQSDKASAFTAVSRSANAGLLSPISITSSGTSGSSGFSPTLRESSSPEGQPSFESPRTVGPDLVSRKSVCSETSSIPHPDANTQASASTESERMWRPW</sequence>
<dbReference type="GO" id="GO:0046983">
    <property type="term" value="F:protein dimerization activity"/>
    <property type="evidence" value="ECO:0007669"/>
    <property type="project" value="InterPro"/>
</dbReference>
<dbReference type="EnsemblMetazoa" id="SMAR012956-RA">
    <property type="protein sequence ID" value="SMAR012956-PA"/>
    <property type="gene ID" value="SMAR012956"/>
</dbReference>
<dbReference type="SMART" id="SM00353">
    <property type="entry name" value="HLH"/>
    <property type="match status" value="1"/>
</dbReference>
<dbReference type="STRING" id="126957.T1JGI3"/>
<feature type="region of interest" description="Disordered" evidence="6">
    <location>
        <begin position="1"/>
        <end position="25"/>
    </location>
</feature>
<feature type="region of interest" description="Disordered" evidence="6">
    <location>
        <begin position="257"/>
        <end position="333"/>
    </location>
</feature>
<dbReference type="PROSITE" id="PS50888">
    <property type="entry name" value="BHLH"/>
    <property type="match status" value="1"/>
</dbReference>
<dbReference type="InterPro" id="IPR011598">
    <property type="entry name" value="bHLH_dom"/>
</dbReference>
<feature type="domain" description="BHLH" evidence="7">
    <location>
        <begin position="14"/>
        <end position="71"/>
    </location>
</feature>
<dbReference type="SMART" id="SM00511">
    <property type="entry name" value="ORANGE"/>
    <property type="match status" value="1"/>
</dbReference>
<evidence type="ECO:0000256" key="4">
    <source>
        <dbReference type="ARBA" id="ARBA00023163"/>
    </source>
</evidence>
<dbReference type="OMA" id="FRTPCMG"/>
<dbReference type="InterPro" id="IPR050370">
    <property type="entry name" value="HES_HEY"/>
</dbReference>
<keyword evidence="3" id="KW-0238">DNA-binding</keyword>
<feature type="compositionally biased region" description="Polar residues" evidence="6">
    <location>
        <begin position="303"/>
        <end position="324"/>
    </location>
</feature>
<dbReference type="Pfam" id="PF00010">
    <property type="entry name" value="HLH"/>
    <property type="match status" value="1"/>
</dbReference>
<evidence type="ECO:0000259" key="8">
    <source>
        <dbReference type="PROSITE" id="PS51054"/>
    </source>
</evidence>
<proteinExistence type="predicted"/>
<evidence type="ECO:0008006" key="11">
    <source>
        <dbReference type="Google" id="ProtNLM"/>
    </source>
</evidence>
<dbReference type="GO" id="GO:0006355">
    <property type="term" value="P:regulation of DNA-templated transcription"/>
    <property type="evidence" value="ECO:0007669"/>
    <property type="project" value="InterPro"/>
</dbReference>
<comment type="subcellular location">
    <subcellularLocation>
        <location evidence="1">Nucleus</location>
    </subcellularLocation>
</comment>
<protein>
    <recommendedName>
        <fullName evidence="11">BHLH domain-containing protein</fullName>
    </recommendedName>
</protein>
<dbReference type="SUPFAM" id="SSF158457">
    <property type="entry name" value="Orange domain-like"/>
    <property type="match status" value="1"/>
</dbReference>
<organism evidence="9 10">
    <name type="scientific">Strigamia maritima</name>
    <name type="common">European centipede</name>
    <name type="synonym">Geophilus maritimus</name>
    <dbReference type="NCBI Taxonomy" id="126957"/>
    <lineage>
        <taxon>Eukaryota</taxon>
        <taxon>Metazoa</taxon>
        <taxon>Ecdysozoa</taxon>
        <taxon>Arthropoda</taxon>
        <taxon>Myriapoda</taxon>
        <taxon>Chilopoda</taxon>
        <taxon>Pleurostigmophora</taxon>
        <taxon>Geophilomorpha</taxon>
        <taxon>Linotaeniidae</taxon>
        <taxon>Strigamia</taxon>
    </lineage>
</organism>
<reference evidence="9" key="2">
    <citation type="submission" date="2015-02" db="UniProtKB">
        <authorList>
            <consortium name="EnsemblMetazoa"/>
        </authorList>
    </citation>
    <scope>IDENTIFICATION</scope>
</reference>
<dbReference type="SUPFAM" id="SSF47459">
    <property type="entry name" value="HLH, helix-loop-helix DNA-binding domain"/>
    <property type="match status" value="1"/>
</dbReference>
<keyword evidence="5" id="KW-0539">Nucleus</keyword>
<keyword evidence="2" id="KW-0805">Transcription regulation</keyword>
<accession>T1JGI3</accession>
<name>T1JGI3_STRMM</name>
<dbReference type="Proteomes" id="UP000014500">
    <property type="component" value="Unassembled WGS sequence"/>
</dbReference>
<dbReference type="Gene3D" id="6.10.250.980">
    <property type="match status" value="1"/>
</dbReference>
<dbReference type="InterPro" id="IPR036638">
    <property type="entry name" value="HLH_DNA-bd_sf"/>
</dbReference>
<feature type="compositionally biased region" description="Low complexity" evidence="6">
    <location>
        <begin position="257"/>
        <end position="276"/>
    </location>
</feature>
<dbReference type="FunFam" id="4.10.280.10:FF:000009">
    <property type="entry name" value="Transcription factor HES-1"/>
    <property type="match status" value="1"/>
</dbReference>
<dbReference type="InterPro" id="IPR003650">
    <property type="entry name" value="Orange_dom"/>
</dbReference>
<dbReference type="PhylomeDB" id="T1JGI3"/>
<reference evidence="10" key="1">
    <citation type="submission" date="2011-05" db="EMBL/GenBank/DDBJ databases">
        <authorList>
            <person name="Richards S.R."/>
            <person name="Qu J."/>
            <person name="Jiang H."/>
            <person name="Jhangiani S.N."/>
            <person name="Agravi P."/>
            <person name="Goodspeed R."/>
            <person name="Gross S."/>
            <person name="Mandapat C."/>
            <person name="Jackson L."/>
            <person name="Mathew T."/>
            <person name="Pu L."/>
            <person name="Thornton R."/>
            <person name="Saada N."/>
            <person name="Wilczek-Boney K.B."/>
            <person name="Lee S."/>
            <person name="Kovar C."/>
            <person name="Wu Y."/>
            <person name="Scherer S.E."/>
            <person name="Worley K.C."/>
            <person name="Muzny D.M."/>
            <person name="Gibbs R."/>
        </authorList>
    </citation>
    <scope>NUCLEOTIDE SEQUENCE</scope>
    <source>
        <strain evidence="10">Brora</strain>
    </source>
</reference>
<dbReference type="CDD" id="cd18913">
    <property type="entry name" value="bHLH-O_hairy_like"/>
    <property type="match status" value="1"/>
</dbReference>
<evidence type="ECO:0000256" key="3">
    <source>
        <dbReference type="ARBA" id="ARBA00023125"/>
    </source>
</evidence>
<keyword evidence="4" id="KW-0804">Transcription</keyword>
<evidence type="ECO:0000256" key="2">
    <source>
        <dbReference type="ARBA" id="ARBA00023015"/>
    </source>
</evidence>
<keyword evidence="10" id="KW-1185">Reference proteome</keyword>
<dbReference type="GO" id="GO:0005634">
    <property type="term" value="C:nucleus"/>
    <property type="evidence" value="ECO:0007669"/>
    <property type="project" value="UniProtKB-SubCell"/>
</dbReference>
<dbReference type="HOGENOM" id="CLU_068550_2_1_1"/>